<accession>A0ABQ5KJH2</accession>
<feature type="non-terminal residue" evidence="3">
    <location>
        <position position="358"/>
    </location>
</feature>
<gene>
    <name evidence="3" type="ORF">ADUPG1_005996</name>
</gene>
<protein>
    <submittedName>
        <fullName evidence="3">Uncharacterized protein</fullName>
    </submittedName>
</protein>
<keyword evidence="1" id="KW-0175">Coiled coil</keyword>
<organism evidence="3 4">
    <name type="scientific">Aduncisulcus paluster</name>
    <dbReference type="NCBI Taxonomy" id="2918883"/>
    <lineage>
        <taxon>Eukaryota</taxon>
        <taxon>Metamonada</taxon>
        <taxon>Carpediemonas-like organisms</taxon>
        <taxon>Aduncisulcus</taxon>
    </lineage>
</organism>
<evidence type="ECO:0000313" key="3">
    <source>
        <dbReference type="EMBL" id="GKT31599.1"/>
    </source>
</evidence>
<feature type="compositionally biased region" description="Basic and acidic residues" evidence="2">
    <location>
        <begin position="196"/>
        <end position="288"/>
    </location>
</feature>
<evidence type="ECO:0000313" key="4">
    <source>
        <dbReference type="Proteomes" id="UP001057375"/>
    </source>
</evidence>
<dbReference type="EMBL" id="BQXS01009704">
    <property type="protein sequence ID" value="GKT31599.1"/>
    <property type="molecule type" value="Genomic_DNA"/>
</dbReference>
<evidence type="ECO:0000256" key="1">
    <source>
        <dbReference type="SAM" id="Coils"/>
    </source>
</evidence>
<sequence length="358" mass="43563">MSQPLKTPFFGLPIVNRRVSALSRTQHHINHKLPIIEEISVKGISKIQQTSQEYSQFHTLMIPSIQAINSIIKESNDALVEISTALARIHLITSATQKMKSMHTYLEPIVEKERALRHEQREEAQTLKEIEEERKETMEKALHQSAVAKELISLATIRCEESIAAEQMHSKARLDAEFAARENAERKLFAEAERQRKLEEKKREDEEKRKRKLEEKKKEDEEKRAREAIDEKRREEERQKKELLRQERQKRRELERQRKQEERKKREEAKRREEEEKRRLEAERRRQWEAQMAKKKLEEEERRRVEEEKKRKEEEQRRLAELEQRRIEQQRREELERLRKEAVAAEKKRREEEERKRK</sequence>
<dbReference type="Proteomes" id="UP001057375">
    <property type="component" value="Unassembled WGS sequence"/>
</dbReference>
<keyword evidence="4" id="KW-1185">Reference proteome</keyword>
<evidence type="ECO:0000256" key="2">
    <source>
        <dbReference type="SAM" id="MobiDB-lite"/>
    </source>
</evidence>
<comment type="caution">
    <text evidence="3">The sequence shown here is derived from an EMBL/GenBank/DDBJ whole genome shotgun (WGS) entry which is preliminary data.</text>
</comment>
<reference evidence="3" key="1">
    <citation type="submission" date="2022-03" db="EMBL/GenBank/DDBJ databases">
        <title>Draft genome sequence of Aduncisulcus paluster, a free-living microaerophilic Fornicata.</title>
        <authorList>
            <person name="Yuyama I."/>
            <person name="Kume K."/>
            <person name="Tamura T."/>
            <person name="Inagaki Y."/>
            <person name="Hashimoto T."/>
        </authorList>
    </citation>
    <scope>NUCLEOTIDE SEQUENCE</scope>
    <source>
        <strain evidence="3">NY0171</strain>
    </source>
</reference>
<feature type="compositionally biased region" description="Basic and acidic residues" evidence="2">
    <location>
        <begin position="295"/>
        <end position="317"/>
    </location>
</feature>
<feature type="region of interest" description="Disordered" evidence="2">
    <location>
        <begin position="196"/>
        <end position="317"/>
    </location>
</feature>
<name>A0ABQ5KJH2_9EUKA</name>
<feature type="coiled-coil region" evidence="1">
    <location>
        <begin position="110"/>
        <end position="141"/>
    </location>
</feature>
<proteinExistence type="predicted"/>